<evidence type="ECO:0000256" key="2">
    <source>
        <dbReference type="SAM" id="SignalP"/>
    </source>
</evidence>
<comment type="caution">
    <text evidence="3">The sequence shown here is derived from an EMBL/GenBank/DDBJ whole genome shotgun (WGS) entry which is preliminary data.</text>
</comment>
<name>A0A2G4YLX9_9PROT</name>
<feature type="compositionally biased region" description="Polar residues" evidence="1">
    <location>
        <begin position="219"/>
        <end position="241"/>
    </location>
</feature>
<organism evidence="3 4">
    <name type="scientific">Paremcibacter congregatus</name>
    <dbReference type="NCBI Taxonomy" id="2043170"/>
    <lineage>
        <taxon>Bacteria</taxon>
        <taxon>Pseudomonadati</taxon>
        <taxon>Pseudomonadota</taxon>
        <taxon>Alphaproteobacteria</taxon>
        <taxon>Emcibacterales</taxon>
        <taxon>Emcibacteraceae</taxon>
        <taxon>Paremcibacter</taxon>
    </lineage>
</organism>
<dbReference type="EMBL" id="PDEM01000033">
    <property type="protein sequence ID" value="PHZ83301.1"/>
    <property type="molecule type" value="Genomic_DNA"/>
</dbReference>
<dbReference type="OrthoDB" id="1014694at2"/>
<feature type="chain" id="PRO_5013612978" description="Lipoprotein" evidence="2">
    <location>
        <begin position="21"/>
        <end position="269"/>
    </location>
</feature>
<dbReference type="PROSITE" id="PS51257">
    <property type="entry name" value="PROKAR_LIPOPROTEIN"/>
    <property type="match status" value="1"/>
</dbReference>
<protein>
    <recommendedName>
        <fullName evidence="5">Lipoprotein</fullName>
    </recommendedName>
</protein>
<keyword evidence="4" id="KW-1185">Reference proteome</keyword>
<dbReference type="RefSeq" id="WP_099475194.1">
    <property type="nucleotide sequence ID" value="NZ_CP041025.1"/>
</dbReference>
<keyword evidence="2" id="KW-0732">Signal</keyword>
<dbReference type="InParanoid" id="A0A2G4YLX9"/>
<reference evidence="3 4" key="1">
    <citation type="submission" date="2017-10" db="EMBL/GenBank/DDBJ databases">
        <title>Frigbacter circumglobatus gen. nov. sp. nov., isolated from sediment cultured in situ.</title>
        <authorList>
            <person name="Zhao Z."/>
        </authorList>
    </citation>
    <scope>NUCLEOTIDE SEQUENCE [LARGE SCALE GENOMIC DNA]</scope>
    <source>
        <strain evidence="3 4">ZYL</strain>
    </source>
</reference>
<dbReference type="AlphaFoldDB" id="A0A2G4YLX9"/>
<gene>
    <name evidence="3" type="ORF">CRD36_17190</name>
</gene>
<proteinExistence type="predicted"/>
<dbReference type="Proteomes" id="UP000229730">
    <property type="component" value="Unassembled WGS sequence"/>
</dbReference>
<evidence type="ECO:0000313" key="4">
    <source>
        <dbReference type="Proteomes" id="UP000229730"/>
    </source>
</evidence>
<accession>A0A2G4YLX9</accession>
<dbReference type="Gene3D" id="3.40.50.10610">
    <property type="entry name" value="ABC-type transport auxiliary lipoprotein component"/>
    <property type="match status" value="1"/>
</dbReference>
<feature type="signal peptide" evidence="2">
    <location>
        <begin position="1"/>
        <end position="20"/>
    </location>
</feature>
<feature type="region of interest" description="Disordered" evidence="1">
    <location>
        <begin position="219"/>
        <end position="269"/>
    </location>
</feature>
<dbReference type="Pfam" id="PF05643">
    <property type="entry name" value="GNA1162-like"/>
    <property type="match status" value="1"/>
</dbReference>
<evidence type="ECO:0008006" key="5">
    <source>
        <dbReference type="Google" id="ProtNLM"/>
    </source>
</evidence>
<sequence>MRNFKTIAILLFSCALTACAATPNSKDYTSFATADPHSILIVPVINHSEEAEAPDLFLTTLAIPLAERGYYVFPTNMVKDMMEKDGLADAHMVHSANTTRLAELFGADSVIYVEILQWESKYNVLASGVQVHFLYTIKDGRSGSLLWQDEENFYFNKSSSSGNIFADLIVNAVTAAVDNASSDYTPVAHAANATALLREGQGIPAGPYSARYKKDSAQFPSSGTGRLTDATSTAISYNADPNANLREVPEEGAPEEKSEEAAPAEGVEK</sequence>
<evidence type="ECO:0000256" key="1">
    <source>
        <dbReference type="SAM" id="MobiDB-lite"/>
    </source>
</evidence>
<evidence type="ECO:0000313" key="3">
    <source>
        <dbReference type="EMBL" id="PHZ83301.1"/>
    </source>
</evidence>
<dbReference type="InterPro" id="IPR008517">
    <property type="entry name" value="GNA1162-like"/>
</dbReference>
<feature type="compositionally biased region" description="Basic and acidic residues" evidence="1">
    <location>
        <begin position="254"/>
        <end position="269"/>
    </location>
</feature>